<dbReference type="EMBL" id="GBRH01244509">
    <property type="protein sequence ID" value="JAD53386.1"/>
    <property type="molecule type" value="Transcribed_RNA"/>
</dbReference>
<feature type="transmembrane region" description="Helical" evidence="1">
    <location>
        <begin position="12"/>
        <end position="32"/>
    </location>
</feature>
<sequence>MFGFATQNVVRLMYFVMMYSKLTNMLMHLECFDPFRKNRMLWSVNEQVPPLIFV</sequence>
<proteinExistence type="predicted"/>
<evidence type="ECO:0000256" key="1">
    <source>
        <dbReference type="SAM" id="Phobius"/>
    </source>
</evidence>
<dbReference type="AlphaFoldDB" id="A0A0A9AQG3"/>
<evidence type="ECO:0000313" key="2">
    <source>
        <dbReference type="EMBL" id="JAD53386.1"/>
    </source>
</evidence>
<protein>
    <submittedName>
        <fullName evidence="2">Uncharacterized protein</fullName>
    </submittedName>
</protein>
<keyword evidence="1" id="KW-0812">Transmembrane</keyword>
<keyword evidence="1" id="KW-0472">Membrane</keyword>
<reference evidence="2" key="1">
    <citation type="submission" date="2014-09" db="EMBL/GenBank/DDBJ databases">
        <authorList>
            <person name="Magalhaes I.L.F."/>
            <person name="Oliveira U."/>
            <person name="Santos F.R."/>
            <person name="Vidigal T.H.D.A."/>
            <person name="Brescovit A.D."/>
            <person name="Santos A.J."/>
        </authorList>
    </citation>
    <scope>NUCLEOTIDE SEQUENCE</scope>
    <source>
        <tissue evidence="2">Shoot tissue taken approximately 20 cm above the soil surface</tissue>
    </source>
</reference>
<organism evidence="2">
    <name type="scientific">Arundo donax</name>
    <name type="common">Giant reed</name>
    <name type="synonym">Donax arundinaceus</name>
    <dbReference type="NCBI Taxonomy" id="35708"/>
    <lineage>
        <taxon>Eukaryota</taxon>
        <taxon>Viridiplantae</taxon>
        <taxon>Streptophyta</taxon>
        <taxon>Embryophyta</taxon>
        <taxon>Tracheophyta</taxon>
        <taxon>Spermatophyta</taxon>
        <taxon>Magnoliopsida</taxon>
        <taxon>Liliopsida</taxon>
        <taxon>Poales</taxon>
        <taxon>Poaceae</taxon>
        <taxon>PACMAD clade</taxon>
        <taxon>Arundinoideae</taxon>
        <taxon>Arundineae</taxon>
        <taxon>Arundo</taxon>
    </lineage>
</organism>
<name>A0A0A9AQG3_ARUDO</name>
<reference evidence="2" key="2">
    <citation type="journal article" date="2015" name="Data Brief">
        <title>Shoot transcriptome of the giant reed, Arundo donax.</title>
        <authorList>
            <person name="Barrero R.A."/>
            <person name="Guerrero F.D."/>
            <person name="Moolhuijzen P."/>
            <person name="Goolsby J.A."/>
            <person name="Tidwell J."/>
            <person name="Bellgard S.E."/>
            <person name="Bellgard M.I."/>
        </authorList>
    </citation>
    <scope>NUCLEOTIDE SEQUENCE</scope>
    <source>
        <tissue evidence="2">Shoot tissue taken approximately 20 cm above the soil surface</tissue>
    </source>
</reference>
<accession>A0A0A9AQG3</accession>
<keyword evidence="1" id="KW-1133">Transmembrane helix</keyword>